<keyword evidence="1" id="KW-1133">Transmembrane helix</keyword>
<name>A0ABS8YTR7_9BACL</name>
<keyword evidence="3" id="KW-1185">Reference proteome</keyword>
<evidence type="ECO:0000313" key="3">
    <source>
        <dbReference type="Proteomes" id="UP001199916"/>
    </source>
</evidence>
<keyword evidence="1" id="KW-0472">Membrane</keyword>
<gene>
    <name evidence="2" type="ORF">LQV63_27605</name>
</gene>
<dbReference type="NCBIfam" id="TIGR03898">
    <property type="entry name" value="lanti_MRSA_kill"/>
    <property type="match status" value="1"/>
</dbReference>
<keyword evidence="1" id="KW-0812">Transmembrane</keyword>
<comment type="caution">
    <text evidence="2">The sequence shown here is derived from an EMBL/GenBank/DDBJ whole genome shotgun (WGS) entry which is preliminary data.</text>
</comment>
<sequence length="74" mass="7929">MSNEQIISLWKNPELRNKASAMPSHPSGTSFQELSVEEMSNLYGAGEVKPMSSLACGVLISFVGSYLASAAFKC</sequence>
<evidence type="ECO:0000313" key="2">
    <source>
        <dbReference type="EMBL" id="MCE5173034.1"/>
    </source>
</evidence>
<dbReference type="Pfam" id="PF16934">
    <property type="entry name" value="Mersacidin"/>
    <property type="match status" value="1"/>
</dbReference>
<organism evidence="2 3">
    <name type="scientific">Paenibacillus profundus</name>
    <dbReference type="NCBI Taxonomy" id="1173085"/>
    <lineage>
        <taxon>Bacteria</taxon>
        <taxon>Bacillati</taxon>
        <taxon>Bacillota</taxon>
        <taxon>Bacilli</taxon>
        <taxon>Bacillales</taxon>
        <taxon>Paenibacillaceae</taxon>
        <taxon>Paenibacillus</taxon>
    </lineage>
</organism>
<dbReference type="EMBL" id="JAJNBZ010000039">
    <property type="protein sequence ID" value="MCE5173034.1"/>
    <property type="molecule type" value="Genomic_DNA"/>
</dbReference>
<reference evidence="2 3" key="1">
    <citation type="submission" date="2021-11" db="EMBL/GenBank/DDBJ databases">
        <title>Draft genome sequence of Paenibacillus profundus YoMME, a new Gram-positive bacteria with exoelectrogenic properties.</title>
        <authorList>
            <person name="Hubenova Y."/>
            <person name="Hubenova E."/>
            <person name="Manasiev Y."/>
            <person name="Peykov S."/>
            <person name="Mitov M."/>
        </authorList>
    </citation>
    <scope>NUCLEOTIDE SEQUENCE [LARGE SCALE GENOMIC DNA]</scope>
    <source>
        <strain evidence="2 3">YoMME</strain>
    </source>
</reference>
<dbReference type="NCBIfam" id="TIGR03893">
    <property type="entry name" value="lant_SP_1948"/>
    <property type="match status" value="1"/>
</dbReference>
<accession>A0ABS8YTR7</accession>
<evidence type="ECO:0000256" key="1">
    <source>
        <dbReference type="SAM" id="Phobius"/>
    </source>
</evidence>
<dbReference type="RefSeq" id="WP_233699054.1">
    <property type="nucleotide sequence ID" value="NZ_JAJNBZ010000039.1"/>
</dbReference>
<proteinExistence type="predicted"/>
<dbReference type="Proteomes" id="UP001199916">
    <property type="component" value="Unassembled WGS sequence"/>
</dbReference>
<feature type="transmembrane region" description="Helical" evidence="1">
    <location>
        <begin position="51"/>
        <end position="72"/>
    </location>
</feature>
<dbReference type="InterPro" id="IPR027632">
    <property type="entry name" value="Lant_2_A2"/>
</dbReference>
<protein>
    <submittedName>
        <fullName evidence="2">Lichenicidin A2 family type 2 lantibiotic</fullName>
    </submittedName>
</protein>
<dbReference type="InterPro" id="IPR027635">
    <property type="entry name" value="Lantibiotic2_lead_pep_dom"/>
</dbReference>